<protein>
    <recommendedName>
        <fullName evidence="4">Fe/B12 periplasmic-binding domain-containing protein</fullName>
    </recommendedName>
</protein>
<feature type="signal peptide" evidence="3">
    <location>
        <begin position="1"/>
        <end position="19"/>
    </location>
</feature>
<organism evidence="5">
    <name type="scientific">Anaerobacillus isosaccharinicus</name>
    <dbReference type="NCBI Taxonomy" id="1532552"/>
    <lineage>
        <taxon>Bacteria</taxon>
        <taxon>Bacillati</taxon>
        <taxon>Bacillota</taxon>
        <taxon>Bacilli</taxon>
        <taxon>Bacillales</taxon>
        <taxon>Bacillaceae</taxon>
        <taxon>Anaerobacillus</taxon>
    </lineage>
</organism>
<dbReference type="Pfam" id="PF01497">
    <property type="entry name" value="Peripla_BP_2"/>
    <property type="match status" value="1"/>
</dbReference>
<accession>A0A1S2M3L8</accession>
<evidence type="ECO:0000256" key="1">
    <source>
        <dbReference type="ARBA" id="ARBA00008814"/>
    </source>
</evidence>
<evidence type="ECO:0000256" key="3">
    <source>
        <dbReference type="SAM" id="SignalP"/>
    </source>
</evidence>
<proteinExistence type="inferred from homology"/>
<dbReference type="InterPro" id="IPR002491">
    <property type="entry name" value="ABC_transptr_periplasmic_BD"/>
</dbReference>
<evidence type="ECO:0000313" key="5">
    <source>
        <dbReference type="EMBL" id="OIJ19362.1"/>
    </source>
</evidence>
<comment type="caution">
    <text evidence="5">The sequence shown here is derived from an EMBL/GenBank/DDBJ whole genome shotgun (WGS) entry which is preliminary data.</text>
</comment>
<dbReference type="PANTHER" id="PTHR30535:SF34">
    <property type="entry name" value="MOLYBDATE-BINDING PROTEIN MOLA"/>
    <property type="match status" value="1"/>
</dbReference>
<dbReference type="Gene3D" id="3.40.50.1980">
    <property type="entry name" value="Nitrogenase molybdenum iron protein domain"/>
    <property type="match status" value="2"/>
</dbReference>
<dbReference type="PANTHER" id="PTHR30535">
    <property type="entry name" value="VITAMIN B12-BINDING PROTEIN"/>
    <property type="match status" value="1"/>
</dbReference>
<feature type="chain" id="PRO_5038968181" description="Fe/B12 periplasmic-binding domain-containing protein" evidence="3">
    <location>
        <begin position="20"/>
        <end position="330"/>
    </location>
</feature>
<dbReference type="EMBL" id="LQXD01000079">
    <property type="protein sequence ID" value="OIJ19362.1"/>
    <property type="molecule type" value="Genomic_DNA"/>
</dbReference>
<dbReference type="RefSeq" id="WP_071316883.1">
    <property type="nucleotide sequence ID" value="NZ_CP063356.2"/>
</dbReference>
<dbReference type="InterPro" id="IPR050902">
    <property type="entry name" value="ABC_Transporter_SBP"/>
</dbReference>
<evidence type="ECO:0000259" key="4">
    <source>
        <dbReference type="PROSITE" id="PS50983"/>
    </source>
</evidence>
<dbReference type="NCBIfam" id="NF038402">
    <property type="entry name" value="TroA_like"/>
    <property type="match status" value="1"/>
</dbReference>
<dbReference type="PROSITE" id="PS50983">
    <property type="entry name" value="FE_B12_PBP"/>
    <property type="match status" value="1"/>
</dbReference>
<sequence length="330" mass="36219">MKKWMLLLLSIFFAANLLVGCTSSDVAKQEEPAEVEVKTETEVDDAVDKVEEYPLTITDAIGNEVTLATKPMKIVSLMPSVTETLFAVGAGDMVIARSDWCNYPQEALELPSVGQMDFDLEILLSLQPDLVLAHEGGLYSAGDKLDQVREAGIPVVVVPNSESFEGVYEAINLVALVTGNAENGEAIISDLQGAFASVIEKVSKISADERLTVWIEIDPTLWTTGKGTFMHEILETINVINGAHETEGWGQFNEEDIIVMNPDVIVTTYGYYVENPKEQIMERAGWTSVTAVEKEQIFDVNSDTLSRPGPRLAEGVEELAKLIYPEVFNN</sequence>
<gene>
    <name evidence="5" type="ORF">AWH56_09315</name>
</gene>
<comment type="similarity">
    <text evidence="1">Belongs to the bacterial solute-binding protein 8 family.</text>
</comment>
<keyword evidence="2 3" id="KW-0732">Signal</keyword>
<dbReference type="InterPro" id="IPR054828">
    <property type="entry name" value="Vit_B12_bind_prot"/>
</dbReference>
<dbReference type="AlphaFoldDB" id="A0A1S2M3L8"/>
<reference evidence="5" key="1">
    <citation type="submission" date="2016-10" db="EMBL/GenBank/DDBJ databases">
        <title>Draft genome sequences of four alkaliphilic bacteria belonging to the Anaerobacillus genus.</title>
        <authorList>
            <person name="Bassil N.M."/>
            <person name="Lloyd J.R."/>
        </authorList>
    </citation>
    <scope>NUCLEOTIDE SEQUENCE [LARGE SCALE GENOMIC DNA]</scope>
    <source>
        <strain evidence="5">NB2006</strain>
    </source>
</reference>
<name>A0A1S2M3L8_9BACI</name>
<dbReference type="PROSITE" id="PS51257">
    <property type="entry name" value="PROKAR_LIPOPROTEIN"/>
    <property type="match status" value="1"/>
</dbReference>
<dbReference type="CDD" id="cd01143">
    <property type="entry name" value="YvrC"/>
    <property type="match status" value="1"/>
</dbReference>
<evidence type="ECO:0000256" key="2">
    <source>
        <dbReference type="ARBA" id="ARBA00022729"/>
    </source>
</evidence>
<feature type="domain" description="Fe/B12 periplasmic-binding" evidence="4">
    <location>
        <begin position="73"/>
        <end position="327"/>
    </location>
</feature>
<dbReference type="GO" id="GO:0071281">
    <property type="term" value="P:cellular response to iron ion"/>
    <property type="evidence" value="ECO:0007669"/>
    <property type="project" value="TreeGrafter"/>
</dbReference>
<dbReference type="SUPFAM" id="SSF53807">
    <property type="entry name" value="Helical backbone' metal receptor"/>
    <property type="match status" value="1"/>
</dbReference>